<dbReference type="AlphaFoldDB" id="X1N7F7"/>
<name>X1N7F7_9ZZZZ</name>
<evidence type="ECO:0000313" key="2">
    <source>
        <dbReference type="EMBL" id="GAI26166.1"/>
    </source>
</evidence>
<dbReference type="EMBL" id="BARV01019009">
    <property type="protein sequence ID" value="GAI26166.1"/>
    <property type="molecule type" value="Genomic_DNA"/>
</dbReference>
<protein>
    <submittedName>
        <fullName evidence="2">Uncharacterized protein</fullName>
    </submittedName>
</protein>
<evidence type="ECO:0000256" key="1">
    <source>
        <dbReference type="SAM" id="MobiDB-lite"/>
    </source>
</evidence>
<accession>X1N7F7</accession>
<reference evidence="2" key="1">
    <citation type="journal article" date="2014" name="Front. Microbiol.">
        <title>High frequency of phylogenetically diverse reductive dehalogenase-homologous genes in deep subseafloor sedimentary metagenomes.</title>
        <authorList>
            <person name="Kawai M."/>
            <person name="Futagami T."/>
            <person name="Toyoda A."/>
            <person name="Takaki Y."/>
            <person name="Nishi S."/>
            <person name="Hori S."/>
            <person name="Arai W."/>
            <person name="Tsubouchi T."/>
            <person name="Morono Y."/>
            <person name="Uchiyama I."/>
            <person name="Ito T."/>
            <person name="Fujiyama A."/>
            <person name="Inagaki F."/>
            <person name="Takami H."/>
        </authorList>
    </citation>
    <scope>NUCLEOTIDE SEQUENCE</scope>
    <source>
        <strain evidence="2">Expedition CK06-06</strain>
    </source>
</reference>
<gene>
    <name evidence="2" type="ORF">S06H3_32033</name>
</gene>
<feature type="non-terminal residue" evidence="2">
    <location>
        <position position="1"/>
    </location>
</feature>
<feature type="compositionally biased region" description="Acidic residues" evidence="1">
    <location>
        <begin position="1"/>
        <end position="13"/>
    </location>
</feature>
<organism evidence="2">
    <name type="scientific">marine sediment metagenome</name>
    <dbReference type="NCBI Taxonomy" id="412755"/>
    <lineage>
        <taxon>unclassified sequences</taxon>
        <taxon>metagenomes</taxon>
        <taxon>ecological metagenomes</taxon>
    </lineage>
</organism>
<proteinExistence type="predicted"/>
<comment type="caution">
    <text evidence="2">The sequence shown here is derived from an EMBL/GenBank/DDBJ whole genome shotgun (WGS) entry which is preliminary data.</text>
</comment>
<feature type="region of interest" description="Disordered" evidence="1">
    <location>
        <begin position="1"/>
        <end position="28"/>
    </location>
</feature>
<feature type="non-terminal residue" evidence="2">
    <location>
        <position position="278"/>
    </location>
</feature>
<sequence>KLFQDDGDGDWEPSQDTTQLGSATTFSGASSTATFSGFNLTVGAACYVHVVLGVKSIASHNDTVGIEILQSSDVTSTKSVTASSWPVQLGTSTITVPQITVSNYTGGTPTVPPASVSPPSTHTCLGTFKFDGTGTISQIVLTEYGTCDADSDLENVKLFKDDDGDGDWEEDVDTTQLGSTTTFNASNKATFSSLSLEAGTTTYVHVVLDVKSTASDGETIGIELYQDDIICTSTTTATSWPVQLGECSINWWGAWLYRKKLTFSNSVVASLVPYSVRV</sequence>